<organism evidence="4 19">
    <name type="scientific">Phytophthora fragariae</name>
    <dbReference type="NCBI Taxonomy" id="53985"/>
    <lineage>
        <taxon>Eukaryota</taxon>
        <taxon>Sar</taxon>
        <taxon>Stramenopiles</taxon>
        <taxon>Oomycota</taxon>
        <taxon>Peronosporomycetes</taxon>
        <taxon>Peronosporales</taxon>
        <taxon>Peronosporaceae</taxon>
        <taxon>Phytophthora</taxon>
    </lineage>
</organism>
<reference evidence="19 20" key="1">
    <citation type="submission" date="2018-09" db="EMBL/GenBank/DDBJ databases">
        <title>Genomic investigation of the strawberry pathogen Phytophthora fragariae indicates pathogenicity is determined by transcriptional variation in three key races.</title>
        <authorList>
            <person name="Adams T.M."/>
            <person name="Armitage A.D."/>
            <person name="Sobczyk M.K."/>
            <person name="Bates H.J."/>
            <person name="Dunwell J.M."/>
            <person name="Nellist C.F."/>
            <person name="Harrison R.J."/>
        </authorList>
    </citation>
    <scope>NUCLEOTIDE SEQUENCE [LARGE SCALE GENOMIC DNA]</scope>
    <source>
        <strain evidence="11 15">A4</strain>
        <strain evidence="10 16">BC-1</strain>
        <strain evidence="8 20">BC-23</strain>
        <strain evidence="9 14">NOV-27</strain>
        <strain evidence="7 17">NOV-5</strain>
        <strain evidence="6 18">NOV-71</strain>
        <strain evidence="12 21">NOV-77</strain>
        <strain evidence="3 13">NOV-9</strain>
        <strain evidence="5 22">ONT-3</strain>
        <strain evidence="4 19">SCRP245</strain>
    </source>
</reference>
<dbReference type="AlphaFoldDB" id="A0A6A3KH57"/>
<evidence type="ECO:0000313" key="19">
    <source>
        <dbReference type="Proteomes" id="UP000460718"/>
    </source>
</evidence>
<dbReference type="PANTHER" id="PTHR44329">
    <property type="entry name" value="SERINE/THREONINE-PROTEIN KINASE TNNI3K-RELATED"/>
    <property type="match status" value="1"/>
</dbReference>
<evidence type="ECO:0000313" key="21">
    <source>
        <dbReference type="Proteomes" id="UP000486351"/>
    </source>
</evidence>
<accession>A0A6A3KH57</accession>
<keyword evidence="14" id="KW-1185">Reference proteome</keyword>
<dbReference type="EMBL" id="QXGB01000452">
    <property type="protein sequence ID" value="KAE9214364.1"/>
    <property type="molecule type" value="Genomic_DNA"/>
</dbReference>
<comment type="caution">
    <text evidence="4">The sequence shown here is derived from an EMBL/GenBank/DDBJ whole genome shotgun (WGS) entry which is preliminary data.</text>
</comment>
<evidence type="ECO:0000313" key="10">
    <source>
        <dbReference type="EMBL" id="KAE9237344.1"/>
    </source>
</evidence>
<dbReference type="InterPro" id="IPR000719">
    <property type="entry name" value="Prot_kinase_dom"/>
</dbReference>
<evidence type="ECO:0000313" key="12">
    <source>
        <dbReference type="EMBL" id="KAE9331169.1"/>
    </source>
</evidence>
<dbReference type="PROSITE" id="PS50011">
    <property type="entry name" value="PROTEIN_KINASE_DOM"/>
    <property type="match status" value="1"/>
</dbReference>
<feature type="compositionally biased region" description="Basic and acidic residues" evidence="1">
    <location>
        <begin position="753"/>
        <end position="766"/>
    </location>
</feature>
<feature type="region of interest" description="Disordered" evidence="1">
    <location>
        <begin position="297"/>
        <end position="318"/>
    </location>
</feature>
<dbReference type="InterPro" id="IPR011009">
    <property type="entry name" value="Kinase-like_dom_sf"/>
</dbReference>
<evidence type="ECO:0000313" key="11">
    <source>
        <dbReference type="EMBL" id="KAE9299212.1"/>
    </source>
</evidence>
<dbReference type="Proteomes" id="UP000476176">
    <property type="component" value="Unassembled WGS sequence"/>
</dbReference>
<feature type="region of interest" description="Disordered" evidence="1">
    <location>
        <begin position="238"/>
        <end position="265"/>
    </location>
</feature>
<dbReference type="InterPro" id="IPR001245">
    <property type="entry name" value="Ser-Thr/Tyr_kinase_cat_dom"/>
</dbReference>
<evidence type="ECO:0000313" key="8">
    <source>
        <dbReference type="EMBL" id="KAE9214105.1"/>
    </source>
</evidence>
<feature type="domain" description="Protein kinase" evidence="2">
    <location>
        <begin position="354"/>
        <end position="612"/>
    </location>
</feature>
<evidence type="ECO:0000313" key="7">
    <source>
        <dbReference type="EMBL" id="KAE9146392.1"/>
    </source>
</evidence>
<feature type="region of interest" description="Disordered" evidence="1">
    <location>
        <begin position="711"/>
        <end position="783"/>
    </location>
</feature>
<dbReference type="OrthoDB" id="104655at2759"/>
<proteinExistence type="predicted"/>
<dbReference type="Proteomes" id="UP000433483">
    <property type="component" value="Unassembled WGS sequence"/>
</dbReference>
<evidence type="ECO:0000313" key="18">
    <source>
        <dbReference type="Proteomes" id="UP000441208"/>
    </source>
</evidence>
<evidence type="ECO:0000313" key="15">
    <source>
        <dbReference type="Proteomes" id="UP000437068"/>
    </source>
</evidence>
<dbReference type="CDD" id="cd13999">
    <property type="entry name" value="STKc_MAP3K-like"/>
    <property type="match status" value="1"/>
</dbReference>
<dbReference type="Proteomes" id="UP000437068">
    <property type="component" value="Unassembled WGS sequence"/>
</dbReference>
<dbReference type="EMBL" id="QXFY01001016">
    <property type="protein sequence ID" value="KAE9331169.1"/>
    <property type="molecule type" value="Genomic_DNA"/>
</dbReference>
<dbReference type="EMBL" id="QXFX01000592">
    <property type="protein sequence ID" value="KAE9110169.1"/>
    <property type="molecule type" value="Genomic_DNA"/>
</dbReference>
<dbReference type="EMBL" id="QXGA01000410">
    <property type="protein sequence ID" value="KAE9146392.1"/>
    <property type="molecule type" value="Genomic_DNA"/>
</dbReference>
<feature type="compositionally biased region" description="Polar residues" evidence="1">
    <location>
        <begin position="724"/>
        <end position="739"/>
    </location>
</feature>
<dbReference type="SMART" id="SM00220">
    <property type="entry name" value="S_TKc"/>
    <property type="match status" value="1"/>
</dbReference>
<dbReference type="Gene3D" id="1.10.510.10">
    <property type="entry name" value="Transferase(Phosphotransferase) domain 1"/>
    <property type="match status" value="1"/>
</dbReference>
<evidence type="ECO:0000313" key="6">
    <source>
        <dbReference type="EMBL" id="KAE9115628.1"/>
    </source>
</evidence>
<feature type="region of interest" description="Disordered" evidence="1">
    <location>
        <begin position="191"/>
        <end position="217"/>
    </location>
</feature>
<evidence type="ECO:0000313" key="16">
    <source>
        <dbReference type="Proteomes" id="UP000440367"/>
    </source>
</evidence>
<evidence type="ECO:0000313" key="17">
    <source>
        <dbReference type="Proteomes" id="UP000440732"/>
    </source>
</evidence>
<sequence length="783" mass="87240">MGTLEVFSRAYCAGRNSCVLVDAWLELFLCVCCVLVVCELLLVSRCCWLCGRRRRGNNANDTRHNSLVHRVLTGTSRGIAWRVRRLLRKCGIRVAGRTSPLPLAVIKKDATAARIQGHKNSPQQGEAFILQTQRMMRLDFAAQSTEDNGTNGHQIPPLVFPEDDDSVAPSAGLEKPALVRAGSVVVKKRDPSKHMLSTQMTRQRSKSAMNPPKTTMSDKVRVVSISVARSSRNILAAAGVASPKGTRVSGSRTDSTDSLSSERSRSNSFRKKFQFFKKRLPARENSQALFFNEPSYATKKGMAERSPEDRAENERRASMQLRDKRRVSVGASSHVQFEVGGDQASVYEVKLREVNLVKRLASGPLSEVYAAIWRDTKVGVKLLMPREGVVDNLEEAVKNFRREIWVMNALKHPNIVKLLGASLTHSCYVLIMEYMPNGSLYDYLRDAANFFPHQLVVTSAFDIAAGMAHTHACDVLQRDLKSKNCLLSENLVVKVSDFGLARFRSVQYGAYTWVGTPFWAAPEVIRHEPYDEKADVYSYAIVLWELVERKDPYDNLNAFQVPLQVANEGLRPADFTRPAPLGLEQLMRQCWDADPEQRPSFADISLTLSTWLRTKSGEGDDSRVKSVVENDGSVDLSAHIQRGQITATQAELHRFAESHDANAKVIPITLSSLRKGLSTSRLQRKRTSKQEMTASEIEEVRINSTLGIPGLEEYGGSGGRVHSHNSSGTWSPRVRSSNPPLLDPNQLEPNVNELREEQADEQKEEPTNGDLLQETAEDEPGDA</sequence>
<evidence type="ECO:0000313" key="9">
    <source>
        <dbReference type="EMBL" id="KAE9214364.1"/>
    </source>
</evidence>
<dbReference type="Proteomes" id="UP000429523">
    <property type="component" value="Unassembled WGS sequence"/>
</dbReference>
<evidence type="ECO:0000313" key="5">
    <source>
        <dbReference type="EMBL" id="KAE9110169.1"/>
    </source>
</evidence>
<dbReference type="EMBL" id="QXFW01000708">
    <property type="protein sequence ID" value="KAE9004868.1"/>
    <property type="molecule type" value="Genomic_DNA"/>
</dbReference>
<dbReference type="EMBL" id="QXFZ01000458">
    <property type="protein sequence ID" value="KAE9115628.1"/>
    <property type="molecule type" value="Genomic_DNA"/>
</dbReference>
<dbReference type="EMBL" id="QXGF01000454">
    <property type="protein sequence ID" value="KAE8939972.1"/>
    <property type="molecule type" value="Genomic_DNA"/>
</dbReference>
<dbReference type="GO" id="GO:0005524">
    <property type="term" value="F:ATP binding"/>
    <property type="evidence" value="ECO:0007669"/>
    <property type="project" value="InterPro"/>
</dbReference>
<feature type="compositionally biased region" description="Polar residues" evidence="1">
    <location>
        <begin position="195"/>
        <end position="215"/>
    </location>
</feature>
<dbReference type="Proteomes" id="UP000440367">
    <property type="component" value="Unassembled WGS sequence"/>
</dbReference>
<name>A0A6A3KH57_9STRA</name>
<dbReference type="Proteomes" id="UP000441208">
    <property type="component" value="Unassembled WGS sequence"/>
</dbReference>
<dbReference type="Proteomes" id="UP000488956">
    <property type="component" value="Unassembled WGS sequence"/>
</dbReference>
<dbReference type="Pfam" id="PF07714">
    <property type="entry name" value="PK_Tyr_Ser-Thr"/>
    <property type="match status" value="1"/>
</dbReference>
<evidence type="ECO:0000313" key="3">
    <source>
        <dbReference type="EMBL" id="KAE8939972.1"/>
    </source>
</evidence>
<protein>
    <recommendedName>
        <fullName evidence="2">Protein kinase domain-containing protein</fullName>
    </recommendedName>
</protein>
<dbReference type="SUPFAM" id="SSF56112">
    <property type="entry name" value="Protein kinase-like (PK-like)"/>
    <property type="match status" value="1"/>
</dbReference>
<dbReference type="EMBL" id="QXGD01000491">
    <property type="protein sequence ID" value="KAE9237344.1"/>
    <property type="molecule type" value="Genomic_DNA"/>
</dbReference>
<evidence type="ECO:0000256" key="1">
    <source>
        <dbReference type="SAM" id="MobiDB-lite"/>
    </source>
</evidence>
<evidence type="ECO:0000313" key="4">
    <source>
        <dbReference type="EMBL" id="KAE9004868.1"/>
    </source>
</evidence>
<evidence type="ECO:0000313" key="20">
    <source>
        <dbReference type="Proteomes" id="UP000476176"/>
    </source>
</evidence>
<dbReference type="Proteomes" id="UP000486351">
    <property type="component" value="Unassembled WGS sequence"/>
</dbReference>
<evidence type="ECO:0000313" key="13">
    <source>
        <dbReference type="Proteomes" id="UP000429523"/>
    </source>
</evidence>
<dbReference type="EMBL" id="QXGC01000998">
    <property type="protein sequence ID" value="KAE9214105.1"/>
    <property type="molecule type" value="Genomic_DNA"/>
</dbReference>
<evidence type="ECO:0000259" key="2">
    <source>
        <dbReference type="PROSITE" id="PS50011"/>
    </source>
</evidence>
<feature type="compositionally biased region" description="Basic and acidic residues" evidence="1">
    <location>
        <begin position="301"/>
        <end position="317"/>
    </location>
</feature>
<dbReference type="PRINTS" id="PR00109">
    <property type="entry name" value="TYRKINASE"/>
</dbReference>
<gene>
    <name evidence="11" type="ORF">PF001_g15543</name>
    <name evidence="10" type="ORF">PF002_g10977</name>
    <name evidence="8" type="ORF">PF004_g15140</name>
    <name evidence="9" type="ORF">PF005_g9846</name>
    <name evidence="7" type="ORF">PF006_g8838</name>
    <name evidence="6" type="ORF">PF007_g9950</name>
    <name evidence="12" type="ORF">PF008_g15559</name>
    <name evidence="3" type="ORF">PF009_g10205</name>
    <name evidence="5" type="ORF">PF010_g11273</name>
    <name evidence="4" type="ORF">PF011_g12276</name>
</gene>
<evidence type="ECO:0000313" key="14">
    <source>
        <dbReference type="Proteomes" id="UP000433483"/>
    </source>
</evidence>
<dbReference type="GO" id="GO:0004674">
    <property type="term" value="F:protein serine/threonine kinase activity"/>
    <property type="evidence" value="ECO:0007669"/>
    <property type="project" value="TreeGrafter"/>
</dbReference>
<dbReference type="Proteomes" id="UP000460718">
    <property type="component" value="Unassembled WGS sequence"/>
</dbReference>
<dbReference type="InterPro" id="IPR051681">
    <property type="entry name" value="Ser/Thr_Kinases-Pseudokinases"/>
</dbReference>
<evidence type="ECO:0000313" key="22">
    <source>
        <dbReference type="Proteomes" id="UP000488956"/>
    </source>
</evidence>
<feature type="compositionally biased region" description="Low complexity" evidence="1">
    <location>
        <begin position="249"/>
        <end position="259"/>
    </location>
</feature>
<dbReference type="EMBL" id="QXGE01001018">
    <property type="protein sequence ID" value="KAE9299212.1"/>
    <property type="molecule type" value="Genomic_DNA"/>
</dbReference>
<dbReference type="Proteomes" id="UP000440732">
    <property type="component" value="Unassembled WGS sequence"/>
</dbReference>